<protein>
    <submittedName>
        <fullName evidence="1">Uncharacterized protein</fullName>
    </submittedName>
</protein>
<dbReference type="PANTHER" id="PTHR47773">
    <property type="entry name" value="SI:DKEY-9I5.2-RELATED"/>
    <property type="match status" value="1"/>
</dbReference>
<dbReference type="EMBL" id="JAHUTI010091363">
    <property type="protein sequence ID" value="MED6262031.1"/>
    <property type="molecule type" value="Genomic_DNA"/>
</dbReference>
<accession>A0ABU7CGV7</accession>
<comment type="caution">
    <text evidence="1">The sequence shown here is derived from an EMBL/GenBank/DDBJ whole genome shotgun (WGS) entry which is preliminary data.</text>
</comment>
<evidence type="ECO:0000313" key="1">
    <source>
        <dbReference type="EMBL" id="MED6262031.1"/>
    </source>
</evidence>
<name>A0ABU7CGV7_9TELE</name>
<organism evidence="1 2">
    <name type="scientific">Ataeniobius toweri</name>
    <dbReference type="NCBI Taxonomy" id="208326"/>
    <lineage>
        <taxon>Eukaryota</taxon>
        <taxon>Metazoa</taxon>
        <taxon>Chordata</taxon>
        <taxon>Craniata</taxon>
        <taxon>Vertebrata</taxon>
        <taxon>Euteleostomi</taxon>
        <taxon>Actinopterygii</taxon>
        <taxon>Neopterygii</taxon>
        <taxon>Teleostei</taxon>
        <taxon>Neoteleostei</taxon>
        <taxon>Acanthomorphata</taxon>
        <taxon>Ovalentaria</taxon>
        <taxon>Atherinomorphae</taxon>
        <taxon>Cyprinodontiformes</taxon>
        <taxon>Goodeidae</taxon>
        <taxon>Ataeniobius</taxon>
    </lineage>
</organism>
<dbReference type="Proteomes" id="UP001345963">
    <property type="component" value="Unassembled WGS sequence"/>
</dbReference>
<evidence type="ECO:0000313" key="2">
    <source>
        <dbReference type="Proteomes" id="UP001345963"/>
    </source>
</evidence>
<proteinExistence type="predicted"/>
<reference evidence="1 2" key="1">
    <citation type="submission" date="2021-07" db="EMBL/GenBank/DDBJ databases">
        <authorList>
            <person name="Palmer J.M."/>
        </authorList>
    </citation>
    <scope>NUCLEOTIDE SEQUENCE [LARGE SCALE GENOMIC DNA]</scope>
    <source>
        <strain evidence="1 2">AT_MEX2019</strain>
        <tissue evidence="1">Muscle</tissue>
    </source>
</reference>
<dbReference type="PANTHER" id="PTHR47773:SF1">
    <property type="entry name" value="C2H2-TYPE DOMAIN-CONTAINING PROTEIN"/>
    <property type="match status" value="1"/>
</dbReference>
<sequence>MTLEWRRQAATGWTGIAVLPSRSQTALLLLSAAFSVVDQEDLKKLKEAYEFCGNVPANPTKQHIREHCRTRIPQPTELLDRVEKVMKHFHLAKDPNDVPLFKPSMLNMWRIQRAHVLCGCLSDPELSEGIMYRYGGMLHLNHESREGAKVHIWIPVRGTSQQEGYHFHQAQWVTGNLVSTELFQAQGMTGVVRWNYQRLVDLKQPGVVLPAVFDPALIPELNSSSNRVTSQEKYPALRISNRDTGERFGLEHIEPCCWLPSSD</sequence>
<gene>
    <name evidence="1" type="ORF">ATANTOWER_013571</name>
</gene>
<keyword evidence="2" id="KW-1185">Reference proteome</keyword>